<protein>
    <submittedName>
        <fullName evidence="1">Beige protein-like 1</fullName>
    </submittedName>
</protein>
<reference evidence="1 2" key="1">
    <citation type="submission" date="2024-01" db="EMBL/GenBank/DDBJ databases">
        <title>A draft genome for the cacao thread blight pathogen Marasmiellus scandens.</title>
        <authorList>
            <person name="Baruah I.K."/>
            <person name="Leung J."/>
            <person name="Bukari Y."/>
            <person name="Amoako-Attah I."/>
            <person name="Meinhardt L.W."/>
            <person name="Bailey B.A."/>
            <person name="Cohen S.P."/>
        </authorList>
    </citation>
    <scope>NUCLEOTIDE SEQUENCE [LARGE SCALE GENOMIC DNA]</scope>
    <source>
        <strain evidence="1 2">GH-19</strain>
    </source>
</reference>
<sequence>MQLFVNAYKDFVAKVSGSPAFNEYTVCILEKLAYLGLALALDSAVAGAQKREILGTQSAQIVLNPAAELARIDPNLIADTRPVRQRFARFSLQIGERTVMKITTKDSGMEKNHPSFGEEAVEEEYLGSVSVVVALVF</sequence>
<organism evidence="1 2">
    <name type="scientific">Marasmiellus scandens</name>
    <dbReference type="NCBI Taxonomy" id="2682957"/>
    <lineage>
        <taxon>Eukaryota</taxon>
        <taxon>Fungi</taxon>
        <taxon>Dikarya</taxon>
        <taxon>Basidiomycota</taxon>
        <taxon>Agaricomycotina</taxon>
        <taxon>Agaricomycetes</taxon>
        <taxon>Agaricomycetidae</taxon>
        <taxon>Agaricales</taxon>
        <taxon>Marasmiineae</taxon>
        <taxon>Omphalotaceae</taxon>
        <taxon>Marasmiellus</taxon>
    </lineage>
</organism>
<comment type="caution">
    <text evidence="1">The sequence shown here is derived from an EMBL/GenBank/DDBJ whole genome shotgun (WGS) entry which is preliminary data.</text>
</comment>
<dbReference type="Proteomes" id="UP001498398">
    <property type="component" value="Unassembled WGS sequence"/>
</dbReference>
<dbReference type="EMBL" id="JBANRG010000126">
    <property type="protein sequence ID" value="KAK7434330.1"/>
    <property type="molecule type" value="Genomic_DNA"/>
</dbReference>
<keyword evidence="2" id="KW-1185">Reference proteome</keyword>
<proteinExistence type="predicted"/>
<evidence type="ECO:0000313" key="1">
    <source>
        <dbReference type="EMBL" id="KAK7434330.1"/>
    </source>
</evidence>
<name>A0ABR1IM36_9AGAR</name>
<evidence type="ECO:0000313" key="2">
    <source>
        <dbReference type="Proteomes" id="UP001498398"/>
    </source>
</evidence>
<gene>
    <name evidence="1" type="primary">BPH1_6</name>
    <name evidence="1" type="ORF">VKT23_020237</name>
</gene>
<accession>A0ABR1IM36</accession>